<protein>
    <submittedName>
        <fullName evidence="7">NADPH-dependent oxidoreductase</fullName>
    </submittedName>
</protein>
<reference evidence="7 8" key="1">
    <citation type="submission" date="2020-06" db="EMBL/GenBank/DDBJ databases">
        <title>Reclassification of Facklamia ignava, Facklamia soureckii and Facklami tabacinasalis as Falseniella iganva gen. nov., comb. nov., Hutsoniella ignava gen. nov., comb. nov., and Ruoffia tabacinasalis gen. nov., comb. nov and description of Ruoffia haltotolerans sp. nov., isolated from hypersaline Inland Sea of Qatar.</title>
        <authorList>
            <person name="Fotedar R."/>
            <person name="Sankaranarayanan K."/>
            <person name="Lawson P."/>
            <person name="Caldwell M."/>
            <person name="Zeyara A."/>
            <person name="Al Malki A."/>
            <person name="Ali M."/>
        </authorList>
    </citation>
    <scope>NUCLEOTIDE SEQUENCE [LARGE SCALE GENOMIC DNA]</scope>
    <source>
        <strain evidence="7 8">INB8</strain>
    </source>
</reference>
<dbReference type="Pfam" id="PF00881">
    <property type="entry name" value="Nitroreductase"/>
    <property type="match status" value="1"/>
</dbReference>
<dbReference type="PIRSF" id="PIRSF005426">
    <property type="entry name" value="Frp"/>
    <property type="match status" value="1"/>
</dbReference>
<organism evidence="7 8">
    <name type="scientific">Ruoffia halotolerans</name>
    <dbReference type="NCBI Taxonomy" id="2748684"/>
    <lineage>
        <taxon>Bacteria</taxon>
        <taxon>Bacillati</taxon>
        <taxon>Bacillota</taxon>
        <taxon>Bacilli</taxon>
        <taxon>Lactobacillales</taxon>
        <taxon>Aerococcaceae</taxon>
        <taxon>Ruoffia</taxon>
    </lineage>
</organism>
<dbReference type="InterPro" id="IPR016446">
    <property type="entry name" value="Flavin_OxRdtase_Frp"/>
</dbReference>
<sequence>MQNYTTNHQLEHRTMRFFKDKPVDDDLRNNLFTIMNRTATSSGMQTFSVIRITHQAKKDQIAEVCKQAYVAEAPELLIFVVDTFRMKQIAEEKGYEGESYRTMDVFFQGVADAYLAAQNITNAIESYDLGAVYLGSILNDPQEIIDILELPELTFPIVGMLFGYPDDNPQLKPRMDLKFKVGKNSYPYVANITTELKDYDEEMSYYYDTREKNRRSDTYTDQLVRKLSTPNPLRQKLLQVVEKQGFDLMVDE</sequence>
<dbReference type="RefSeq" id="WP_218929994.1">
    <property type="nucleotide sequence ID" value="NZ_JACAOA010000001.1"/>
</dbReference>
<evidence type="ECO:0000256" key="2">
    <source>
        <dbReference type="ARBA" id="ARBA00022630"/>
    </source>
</evidence>
<evidence type="ECO:0000256" key="5">
    <source>
        <dbReference type="PIRNR" id="PIRNR005426"/>
    </source>
</evidence>
<dbReference type="InterPro" id="IPR029479">
    <property type="entry name" value="Nitroreductase"/>
</dbReference>
<evidence type="ECO:0000313" key="7">
    <source>
        <dbReference type="EMBL" id="MBA5728257.1"/>
    </source>
</evidence>
<evidence type="ECO:0000313" key="8">
    <source>
        <dbReference type="Proteomes" id="UP000571018"/>
    </source>
</evidence>
<comment type="caution">
    <text evidence="7">The sequence shown here is derived from an EMBL/GenBank/DDBJ whole genome shotgun (WGS) entry which is preliminary data.</text>
</comment>
<dbReference type="PANTHER" id="PTHR43425">
    <property type="entry name" value="OXYGEN-INSENSITIVE NADPH NITROREDUCTASE"/>
    <property type="match status" value="1"/>
</dbReference>
<keyword evidence="3 5" id="KW-0288">FMN</keyword>
<evidence type="ECO:0000256" key="1">
    <source>
        <dbReference type="ARBA" id="ARBA00008366"/>
    </source>
</evidence>
<dbReference type="PANTHER" id="PTHR43425:SF2">
    <property type="entry name" value="OXYGEN-INSENSITIVE NADPH NITROREDUCTASE"/>
    <property type="match status" value="1"/>
</dbReference>
<dbReference type="Gene3D" id="3.40.109.10">
    <property type="entry name" value="NADH Oxidase"/>
    <property type="match status" value="1"/>
</dbReference>
<keyword evidence="4 5" id="KW-0560">Oxidoreductase</keyword>
<comment type="similarity">
    <text evidence="1 5">Belongs to the flavin oxidoreductase frp family.</text>
</comment>
<evidence type="ECO:0000256" key="4">
    <source>
        <dbReference type="ARBA" id="ARBA00023002"/>
    </source>
</evidence>
<gene>
    <name evidence="7" type="ORF">HW423_00440</name>
</gene>
<evidence type="ECO:0000256" key="3">
    <source>
        <dbReference type="ARBA" id="ARBA00022643"/>
    </source>
</evidence>
<name>A0A839A2L7_9LACT</name>
<keyword evidence="8" id="KW-1185">Reference proteome</keyword>
<dbReference type="InterPro" id="IPR000415">
    <property type="entry name" value="Nitroreductase-like"/>
</dbReference>
<accession>A0A839A2L7</accession>
<dbReference type="CDD" id="cd02146">
    <property type="entry name" value="NfsA-like"/>
    <property type="match status" value="1"/>
</dbReference>
<keyword evidence="2 5" id="KW-0285">Flavoprotein</keyword>
<dbReference type="Proteomes" id="UP000571018">
    <property type="component" value="Unassembled WGS sequence"/>
</dbReference>
<feature type="domain" description="Nitroreductase" evidence="6">
    <location>
        <begin position="11"/>
        <end position="164"/>
    </location>
</feature>
<dbReference type="AlphaFoldDB" id="A0A839A2L7"/>
<dbReference type="SUPFAM" id="SSF55469">
    <property type="entry name" value="FMN-dependent nitroreductase-like"/>
    <property type="match status" value="1"/>
</dbReference>
<keyword evidence="5" id="KW-0521">NADP</keyword>
<proteinExistence type="inferred from homology"/>
<dbReference type="EMBL" id="JACAOA010000001">
    <property type="protein sequence ID" value="MBA5728257.1"/>
    <property type="molecule type" value="Genomic_DNA"/>
</dbReference>
<evidence type="ECO:0000259" key="6">
    <source>
        <dbReference type="Pfam" id="PF00881"/>
    </source>
</evidence>
<dbReference type="GO" id="GO:0016491">
    <property type="term" value="F:oxidoreductase activity"/>
    <property type="evidence" value="ECO:0007669"/>
    <property type="project" value="UniProtKB-UniRule"/>
</dbReference>